<dbReference type="Proteomes" id="UP000054600">
    <property type="component" value="Unassembled WGS sequence"/>
</dbReference>
<dbReference type="PATRIC" id="fig|1122169.6.peg.1140"/>
<dbReference type="EMBL" id="LNYW01000033">
    <property type="protein sequence ID" value="KTD62287.1"/>
    <property type="molecule type" value="Genomic_DNA"/>
</dbReference>
<keyword evidence="2" id="KW-1185">Reference proteome</keyword>
<dbReference type="AlphaFoldDB" id="A0A0W0Z092"/>
<evidence type="ECO:0000313" key="2">
    <source>
        <dbReference type="Proteomes" id="UP000054600"/>
    </source>
</evidence>
<dbReference type="RefSeq" id="WP_018577381.1">
    <property type="nucleotide sequence ID" value="NZ_KB892401.1"/>
</dbReference>
<organism evidence="1 2">
    <name type="scientific">Legionella shakespearei DSM 23087</name>
    <dbReference type="NCBI Taxonomy" id="1122169"/>
    <lineage>
        <taxon>Bacteria</taxon>
        <taxon>Pseudomonadati</taxon>
        <taxon>Pseudomonadota</taxon>
        <taxon>Gammaproteobacteria</taxon>
        <taxon>Legionellales</taxon>
        <taxon>Legionellaceae</taxon>
        <taxon>Legionella</taxon>
    </lineage>
</organism>
<sequence length="141" mass="16254">MFDKEFLNTAPVIDRRLTRSRSHLIRRLKGYISTHYPDLTIEIYKFTFNKDESISYLNRHSDLPFIIRQSGASYVIDSRNLAGKIEHHLIDLSEEEPKISLQVMGVFAGNMTLKAHICNLIAQTEANEHDDAAVSYFPQPF</sequence>
<comment type="caution">
    <text evidence="1">The sequence shown here is derived from an EMBL/GenBank/DDBJ whole genome shotgun (WGS) entry which is preliminary data.</text>
</comment>
<reference evidence="1 2" key="1">
    <citation type="submission" date="2015-11" db="EMBL/GenBank/DDBJ databases">
        <title>Genomic analysis of 38 Legionella species identifies large and diverse effector repertoires.</title>
        <authorList>
            <person name="Burstein D."/>
            <person name="Amaro F."/>
            <person name="Zusman T."/>
            <person name="Lifshitz Z."/>
            <person name="Cohen O."/>
            <person name="Gilbert J.A."/>
            <person name="Pupko T."/>
            <person name="Shuman H.A."/>
            <person name="Segal G."/>
        </authorList>
    </citation>
    <scope>NUCLEOTIDE SEQUENCE [LARGE SCALE GENOMIC DNA]</scope>
    <source>
        <strain evidence="1 2">ATCC 49655</strain>
    </source>
</reference>
<evidence type="ECO:0000313" key="1">
    <source>
        <dbReference type="EMBL" id="KTD62287.1"/>
    </source>
</evidence>
<proteinExistence type="predicted"/>
<name>A0A0W0Z092_9GAMM</name>
<protein>
    <submittedName>
        <fullName evidence="1">Uncharacterized protein</fullName>
    </submittedName>
</protein>
<gene>
    <name evidence="1" type="ORF">Lsha_0987</name>
</gene>
<accession>A0A0W0Z092</accession>